<evidence type="ECO:0000259" key="1">
    <source>
        <dbReference type="Pfam" id="PF01425"/>
    </source>
</evidence>
<dbReference type="Pfam" id="PF01425">
    <property type="entry name" value="Amidase"/>
    <property type="match status" value="1"/>
</dbReference>
<comment type="caution">
    <text evidence="2">The sequence shown here is derived from an EMBL/GenBank/DDBJ whole genome shotgun (WGS) entry which is preliminary data.</text>
</comment>
<proteinExistence type="predicted"/>
<dbReference type="EMBL" id="CAJMWZ010003199">
    <property type="protein sequence ID" value="CAE6471083.1"/>
    <property type="molecule type" value="Genomic_DNA"/>
</dbReference>
<dbReference type="InterPro" id="IPR036928">
    <property type="entry name" value="AS_sf"/>
</dbReference>
<evidence type="ECO:0000313" key="3">
    <source>
        <dbReference type="Proteomes" id="UP000663850"/>
    </source>
</evidence>
<organism evidence="2 3">
    <name type="scientific">Rhizoctonia solani</name>
    <dbReference type="NCBI Taxonomy" id="456999"/>
    <lineage>
        <taxon>Eukaryota</taxon>
        <taxon>Fungi</taxon>
        <taxon>Dikarya</taxon>
        <taxon>Basidiomycota</taxon>
        <taxon>Agaricomycotina</taxon>
        <taxon>Agaricomycetes</taxon>
        <taxon>Cantharellales</taxon>
        <taxon>Ceratobasidiaceae</taxon>
        <taxon>Rhizoctonia</taxon>
    </lineage>
</organism>
<dbReference type="PANTHER" id="PTHR42678:SF34">
    <property type="entry name" value="OS04G0183300 PROTEIN"/>
    <property type="match status" value="1"/>
</dbReference>
<sequence>MGPKLHAVLETNKHALEQARALDEERKLIGRRSPLHGIPILVKDSIATLASEGMNTTAGSYALLGSVVREEATAVSKLRKAGAIILGKTNLLGLDTTIIKLEHSGLITYQVSTPRGPHLYRLECAHRA</sequence>
<reference evidence="2" key="1">
    <citation type="submission" date="2021-01" db="EMBL/GenBank/DDBJ databases">
        <authorList>
            <person name="Kaushik A."/>
        </authorList>
    </citation>
    <scope>NUCLEOTIDE SEQUENCE</scope>
    <source>
        <strain evidence="2">Type strain: AG8-Rh-89/</strain>
    </source>
</reference>
<protein>
    <recommendedName>
        <fullName evidence="1">Amidase domain-containing protein</fullName>
    </recommendedName>
</protein>
<feature type="domain" description="Amidase" evidence="1">
    <location>
        <begin position="3"/>
        <end position="91"/>
    </location>
</feature>
<dbReference type="InterPro" id="IPR023631">
    <property type="entry name" value="Amidase_dom"/>
</dbReference>
<gene>
    <name evidence="2" type="ORF">RDB_LOCUS62709</name>
</gene>
<dbReference type="Gene3D" id="3.90.1300.10">
    <property type="entry name" value="Amidase signature (AS) domain"/>
    <property type="match status" value="1"/>
</dbReference>
<dbReference type="SUPFAM" id="SSF75304">
    <property type="entry name" value="Amidase signature (AS) enzymes"/>
    <property type="match status" value="1"/>
</dbReference>
<dbReference type="Proteomes" id="UP000663850">
    <property type="component" value="Unassembled WGS sequence"/>
</dbReference>
<accession>A0A8H3C209</accession>
<dbReference type="PANTHER" id="PTHR42678">
    <property type="entry name" value="AMIDASE"/>
    <property type="match status" value="1"/>
</dbReference>
<name>A0A8H3C209_9AGAM</name>
<dbReference type="AlphaFoldDB" id="A0A8H3C209"/>
<evidence type="ECO:0000313" key="2">
    <source>
        <dbReference type="EMBL" id="CAE6471083.1"/>
    </source>
</evidence>